<comment type="caution">
    <text evidence="8">The sequence shown here is derived from an EMBL/GenBank/DDBJ whole genome shotgun (WGS) entry which is preliminary data.</text>
</comment>
<dbReference type="InterPro" id="IPR011050">
    <property type="entry name" value="Pectin_lyase_fold/virulence"/>
</dbReference>
<dbReference type="InterPro" id="IPR039448">
    <property type="entry name" value="Beta_helix"/>
</dbReference>
<evidence type="ECO:0000256" key="4">
    <source>
        <dbReference type="SAM" id="SignalP"/>
    </source>
</evidence>
<feature type="signal peptide" evidence="4">
    <location>
        <begin position="1"/>
        <end position="21"/>
    </location>
</feature>
<evidence type="ECO:0000256" key="1">
    <source>
        <dbReference type="ARBA" id="ARBA00004613"/>
    </source>
</evidence>
<evidence type="ECO:0000313" key="8">
    <source>
        <dbReference type="EMBL" id="PWG80815.1"/>
    </source>
</evidence>
<dbReference type="InterPro" id="IPR052052">
    <property type="entry name" value="Polysaccharide_Lyase_9"/>
</dbReference>
<feature type="chain" id="PRO_5015470345" evidence="4">
    <location>
        <begin position="22"/>
        <end position="525"/>
    </location>
</feature>
<sequence length="525" mass="58245">MMSKKLLSLLAVMLCATRLIAAEYHVAKNGSNANPGTKSTPFLTINHAAALARPGDVVTVHAGTYREWVAPAFSGTDADHRITFRAAPGELVEIKGSEVVRDWASLGNGVWEKRLPDRFFGEYNPYNDIIFGDWFFPKEMQLHTGEVYLNGKALEERLNVRDENSWSCRYSGDSTVIQANFGNTNPNNALVEINVRPACFYPQKTGVNYITVRGFHLSQAATQWAPPTAEQVGLIGTNWSKGWVIEDNVISDSKCVGITLGKDRASGQNVWSADMSKDGSVVYNEMIIRVIAGGWNKGNIGSHLVRNNKIYNCGAAGICGSFGAAYSRILNNVIHDIYKRRNFYGAEMAGMKFHGAIDIEISGNRVHGAFVGLWLDWMAQGTLVKKNVFYDNDYVDFFPEVNHGRYTVIGNQFLSGFSLRDWSENGIYRKNTFAGMLSRAPQERVTPVFKDHTTELLAVKPILGGANQFYKNNFKEGDGKAMQPKMHQMDTMDALRGYGLAIYQESAIPIIAKGNKYLKGGLKND</sequence>
<dbReference type="EMBL" id="QEAS01000007">
    <property type="protein sequence ID" value="PWG80815.1"/>
    <property type="molecule type" value="Genomic_DNA"/>
</dbReference>
<keyword evidence="9" id="KW-1185">Reference proteome</keyword>
<protein>
    <submittedName>
        <fullName evidence="8">Right-handed parallel beta-helix repeat-containing protein</fullName>
    </submittedName>
</protein>
<evidence type="ECO:0000313" key="9">
    <source>
        <dbReference type="Proteomes" id="UP000245647"/>
    </source>
</evidence>
<evidence type="ECO:0000259" key="6">
    <source>
        <dbReference type="Pfam" id="PF13229"/>
    </source>
</evidence>
<reference evidence="8 9" key="1">
    <citation type="submission" date="2018-04" db="EMBL/GenBank/DDBJ databases">
        <title>Pedobacter chongqingensis sp. nov., isolated from a rottenly hemp rope.</title>
        <authorList>
            <person name="Cai Y."/>
        </authorList>
    </citation>
    <scope>NUCLEOTIDE SEQUENCE [LARGE SCALE GENOMIC DNA]</scope>
    <source>
        <strain evidence="8 9">FJ4-8</strain>
    </source>
</reference>
<evidence type="ECO:0000259" key="7">
    <source>
        <dbReference type="Pfam" id="PF21258"/>
    </source>
</evidence>
<keyword evidence="2" id="KW-0964">Secreted</keyword>
<organism evidence="8 9">
    <name type="scientific">Pararcticibacter amylolyticus</name>
    <dbReference type="NCBI Taxonomy" id="2173175"/>
    <lineage>
        <taxon>Bacteria</taxon>
        <taxon>Pseudomonadati</taxon>
        <taxon>Bacteroidota</taxon>
        <taxon>Sphingobacteriia</taxon>
        <taxon>Sphingobacteriales</taxon>
        <taxon>Sphingobacteriaceae</taxon>
        <taxon>Pararcticibacter</taxon>
    </lineage>
</organism>
<dbReference type="Pfam" id="PF21258">
    <property type="entry name" value="Glyco_hydro_120_ins"/>
    <property type="match status" value="1"/>
</dbReference>
<name>A0A2U2PHC5_9SPHI</name>
<dbReference type="InterPro" id="IPR049169">
    <property type="entry name" value="Glyco_hydro_120_ins"/>
</dbReference>
<dbReference type="GO" id="GO:0016837">
    <property type="term" value="F:carbon-oxygen lyase activity, acting on polysaccharides"/>
    <property type="evidence" value="ECO:0007669"/>
    <property type="project" value="TreeGrafter"/>
</dbReference>
<feature type="domain" description="Right handed beta helix" evidence="6">
    <location>
        <begin position="302"/>
        <end position="415"/>
    </location>
</feature>
<evidence type="ECO:0000256" key="3">
    <source>
        <dbReference type="ARBA" id="ARBA00022729"/>
    </source>
</evidence>
<dbReference type="Gene3D" id="2.160.20.10">
    <property type="entry name" value="Single-stranded right-handed beta-helix, Pectin lyase-like"/>
    <property type="match status" value="2"/>
</dbReference>
<dbReference type="GO" id="GO:0005576">
    <property type="term" value="C:extracellular region"/>
    <property type="evidence" value="ECO:0007669"/>
    <property type="project" value="UniProtKB-SubCell"/>
</dbReference>
<evidence type="ECO:0000259" key="5">
    <source>
        <dbReference type="Pfam" id="PF07602"/>
    </source>
</evidence>
<dbReference type="AlphaFoldDB" id="A0A2U2PHC5"/>
<dbReference type="InterPro" id="IPR012334">
    <property type="entry name" value="Pectin_lyas_fold"/>
</dbReference>
<proteinExistence type="predicted"/>
<feature type="domain" description="DUF1565" evidence="5">
    <location>
        <begin position="29"/>
        <end position="67"/>
    </location>
</feature>
<dbReference type="RefSeq" id="WP_109415671.1">
    <property type="nucleotide sequence ID" value="NZ_QEAS01000007.1"/>
</dbReference>
<dbReference type="Proteomes" id="UP000245647">
    <property type="component" value="Unassembled WGS sequence"/>
</dbReference>
<dbReference type="Pfam" id="PF07602">
    <property type="entry name" value="DUF1565"/>
    <property type="match status" value="1"/>
</dbReference>
<evidence type="ECO:0000256" key="2">
    <source>
        <dbReference type="ARBA" id="ARBA00022525"/>
    </source>
</evidence>
<dbReference type="Pfam" id="PF13229">
    <property type="entry name" value="Beta_helix"/>
    <property type="match status" value="1"/>
</dbReference>
<dbReference type="PANTHER" id="PTHR40088:SF2">
    <property type="entry name" value="SECRETED SUGAR HYDROLASE"/>
    <property type="match status" value="1"/>
</dbReference>
<gene>
    <name evidence="8" type="ORF">DDR33_10180</name>
</gene>
<dbReference type="InterPro" id="IPR011459">
    <property type="entry name" value="DUF1565"/>
</dbReference>
<feature type="domain" description="Glycoside hydrolase 120 insertion" evidence="7">
    <location>
        <begin position="100"/>
        <end position="157"/>
    </location>
</feature>
<dbReference type="OrthoDB" id="9767990at2"/>
<keyword evidence="3 4" id="KW-0732">Signal</keyword>
<dbReference type="SUPFAM" id="SSF51126">
    <property type="entry name" value="Pectin lyase-like"/>
    <property type="match status" value="1"/>
</dbReference>
<accession>A0A2U2PHC5</accession>
<dbReference type="PANTHER" id="PTHR40088">
    <property type="entry name" value="PECTATE LYASE (EUROFUNG)"/>
    <property type="match status" value="1"/>
</dbReference>
<comment type="subcellular location">
    <subcellularLocation>
        <location evidence="1">Secreted</location>
    </subcellularLocation>
</comment>